<comment type="caution">
    <text evidence="2">The sequence shown here is derived from an EMBL/GenBank/DDBJ whole genome shotgun (WGS) entry which is preliminary data.</text>
</comment>
<organism evidence="2 3">
    <name type="scientific">Paraclostridium tenue</name>
    <dbReference type="NCBI Taxonomy" id="1737"/>
    <lineage>
        <taxon>Bacteria</taxon>
        <taxon>Bacillati</taxon>
        <taxon>Bacillota</taxon>
        <taxon>Clostridia</taxon>
        <taxon>Peptostreptococcales</taxon>
        <taxon>Peptostreptococcaceae</taxon>
        <taxon>Paraclostridium</taxon>
    </lineage>
</organism>
<evidence type="ECO:0000313" key="3">
    <source>
        <dbReference type="Proteomes" id="UP001400965"/>
    </source>
</evidence>
<keyword evidence="1" id="KW-0175">Coiled coil</keyword>
<sequence>MNLTKKIEQRKKAKRVAERNKKMKIATVGMVAGVTAGALGGILLAPKAGKDTIADIKDKSQQVANTVSEKSQLAKARVNENVNESKKRIKEYLQNKKNKELNLENTEEEIDKLESSETVEA</sequence>
<reference evidence="2 3" key="1">
    <citation type="journal article" date="2019" name="Int. J. Syst. Evol. Microbiol.">
        <title>The Global Catalogue of Microorganisms (GCM) 10K type strain sequencing project: providing services to taxonomists for standard genome sequencing and annotation.</title>
        <authorList>
            <consortium name="The Broad Institute Genomics Platform"/>
            <consortium name="The Broad Institute Genome Sequencing Center for Infectious Disease"/>
            <person name="Wu L."/>
            <person name="Ma J."/>
        </authorList>
    </citation>
    <scope>NUCLEOTIDE SEQUENCE [LARGE SCALE GENOMIC DNA]</scope>
    <source>
        <strain evidence="2 3">JCM 6486</strain>
    </source>
</reference>
<dbReference type="RefSeq" id="WP_346044879.1">
    <property type="nucleotide sequence ID" value="NZ_BAAACP010000009.1"/>
</dbReference>
<gene>
    <name evidence="2" type="ORF">GCM10008917_16830</name>
</gene>
<evidence type="ECO:0000313" key="2">
    <source>
        <dbReference type="EMBL" id="GAA0864226.1"/>
    </source>
</evidence>
<accession>A0ABN1M4Z1</accession>
<evidence type="ECO:0000256" key="1">
    <source>
        <dbReference type="SAM" id="Coils"/>
    </source>
</evidence>
<dbReference type="EMBL" id="BAAACP010000009">
    <property type="protein sequence ID" value="GAA0864226.1"/>
    <property type="molecule type" value="Genomic_DNA"/>
</dbReference>
<dbReference type="Pfam" id="PF12732">
    <property type="entry name" value="YtxH"/>
    <property type="match status" value="1"/>
</dbReference>
<feature type="coiled-coil region" evidence="1">
    <location>
        <begin position="75"/>
        <end position="116"/>
    </location>
</feature>
<name>A0ABN1M4Z1_9FIRM</name>
<protein>
    <submittedName>
        <fullName evidence="2">YtxH domain-containing protein</fullName>
    </submittedName>
</protein>
<proteinExistence type="predicted"/>
<dbReference type="InterPro" id="IPR024623">
    <property type="entry name" value="YtxH"/>
</dbReference>
<keyword evidence="3" id="KW-1185">Reference proteome</keyword>
<dbReference type="Proteomes" id="UP001400965">
    <property type="component" value="Unassembled WGS sequence"/>
</dbReference>